<dbReference type="InterPro" id="IPR029058">
    <property type="entry name" value="AB_hydrolase_fold"/>
</dbReference>
<accession>A0AAP0NTH9</accession>
<feature type="active site" description="Charge relay system" evidence="3">
    <location>
        <position position="362"/>
    </location>
</feature>
<evidence type="ECO:0000256" key="1">
    <source>
        <dbReference type="ARBA" id="ARBA00010701"/>
    </source>
</evidence>
<comment type="similarity">
    <text evidence="1 2">Belongs to the AB hydrolase superfamily. Lipase family.</text>
</comment>
<dbReference type="Proteomes" id="UP001417504">
    <property type="component" value="Unassembled WGS sequence"/>
</dbReference>
<evidence type="ECO:0000256" key="2">
    <source>
        <dbReference type="PIRNR" id="PIRNR000862"/>
    </source>
</evidence>
<comment type="caution">
    <text evidence="6">The sequence shown here is derived from an EMBL/GenBank/DDBJ whole genome shotgun (WGS) entry which is preliminary data.</text>
</comment>
<keyword evidence="2" id="KW-0443">Lipid metabolism</keyword>
<name>A0AAP0NTH9_9MAGN</name>
<feature type="active site" description="Charge relay system" evidence="3">
    <location>
        <position position="395"/>
    </location>
</feature>
<dbReference type="PANTHER" id="PTHR11005">
    <property type="entry name" value="LYSOSOMAL ACID LIPASE-RELATED"/>
    <property type="match status" value="1"/>
</dbReference>
<keyword evidence="7" id="KW-1185">Reference proteome</keyword>
<dbReference type="AlphaFoldDB" id="A0AAP0NTH9"/>
<dbReference type="PIRSF" id="PIRSF000862">
    <property type="entry name" value="Steryl_ester_lip"/>
    <property type="match status" value="1"/>
</dbReference>
<keyword evidence="2" id="KW-0442">Lipid degradation</keyword>
<dbReference type="EMBL" id="JBBNAE010000006">
    <property type="protein sequence ID" value="KAK9117519.1"/>
    <property type="molecule type" value="Genomic_DNA"/>
</dbReference>
<reference evidence="6 7" key="1">
    <citation type="submission" date="2024-01" db="EMBL/GenBank/DDBJ databases">
        <title>Genome assemblies of Stephania.</title>
        <authorList>
            <person name="Yang L."/>
        </authorList>
    </citation>
    <scope>NUCLEOTIDE SEQUENCE [LARGE SCALE GENOMIC DNA]</scope>
    <source>
        <strain evidence="6">QJT</strain>
        <tissue evidence="6">Leaf</tissue>
    </source>
</reference>
<dbReference type="SUPFAM" id="SSF53474">
    <property type="entry name" value="alpha/beta-Hydrolases"/>
    <property type="match status" value="1"/>
</dbReference>
<dbReference type="InterPro" id="IPR006693">
    <property type="entry name" value="AB_hydrolase_lipase"/>
</dbReference>
<dbReference type="InterPro" id="IPR025483">
    <property type="entry name" value="Lipase_euk"/>
</dbReference>
<dbReference type="Gene3D" id="3.40.50.1820">
    <property type="entry name" value="alpha/beta hydrolase"/>
    <property type="match status" value="1"/>
</dbReference>
<dbReference type="Pfam" id="PF04083">
    <property type="entry name" value="Abhydro_lipase"/>
    <property type="match status" value="1"/>
</dbReference>
<dbReference type="GO" id="GO:0016788">
    <property type="term" value="F:hydrolase activity, acting on ester bonds"/>
    <property type="evidence" value="ECO:0007669"/>
    <property type="project" value="InterPro"/>
</dbReference>
<protein>
    <recommendedName>
        <fullName evidence="2">Lipase</fullName>
    </recommendedName>
</protein>
<organism evidence="6 7">
    <name type="scientific">Stephania japonica</name>
    <dbReference type="NCBI Taxonomy" id="461633"/>
    <lineage>
        <taxon>Eukaryota</taxon>
        <taxon>Viridiplantae</taxon>
        <taxon>Streptophyta</taxon>
        <taxon>Embryophyta</taxon>
        <taxon>Tracheophyta</taxon>
        <taxon>Spermatophyta</taxon>
        <taxon>Magnoliopsida</taxon>
        <taxon>Ranunculales</taxon>
        <taxon>Menispermaceae</taxon>
        <taxon>Menispermoideae</taxon>
        <taxon>Cissampelideae</taxon>
        <taxon>Stephania</taxon>
    </lineage>
</organism>
<evidence type="ECO:0000256" key="3">
    <source>
        <dbReference type="PIRSR" id="PIRSR000862-1"/>
    </source>
</evidence>
<feature type="domain" description="Partial AB-hydrolase lipase" evidence="5">
    <location>
        <begin position="61"/>
        <end position="117"/>
    </location>
</feature>
<evidence type="ECO:0000313" key="7">
    <source>
        <dbReference type="Proteomes" id="UP001417504"/>
    </source>
</evidence>
<feature type="signal peptide" evidence="4">
    <location>
        <begin position="1"/>
        <end position="22"/>
    </location>
</feature>
<sequence length="419" mass="45538">MSLLSSLILVLSKLNFSLLALAMTLLALGAPHRAFGSSRGAFSAISTVPQTDGLCALSVTVQGYKCQEFEVRTKDGYILSVQRIPEGRGGGNGAGGAKQPVLLQHGVLVDGMCWVVNSPDESLAFVLADNGFDVWIANARGTRFSSKHSSLDPTRPEYWNWSWDELAAYDLPATVDFVYGQTGQKMHYVGHSMGTLVALASFSQNKVLDKLRSAALLSPVAYLSHMTTLFGILAAKAFVGEITTLAGIAEFNPKGRDVAEFLKVLCSDPGVDCYDLVTEITGKNCCLNASTVGFFLKNEPQPTATKNMVHLAQTVRDGVLSKYDYGTPHFNMAHYGQARPPVYNLTAIPNDFPIFLSYGGQDSLADPRDVGTLLDNLKLHDLDKLTVQFVKDFAHADFIMGITAKDIVYNAMVAFFKRQ</sequence>
<feature type="chain" id="PRO_5042962920" description="Lipase" evidence="4">
    <location>
        <begin position="23"/>
        <end position="419"/>
    </location>
</feature>
<keyword evidence="4" id="KW-0732">Signal</keyword>
<gene>
    <name evidence="6" type="ORF">Sjap_016466</name>
</gene>
<keyword evidence="2" id="KW-0378">Hydrolase</keyword>
<evidence type="ECO:0000259" key="5">
    <source>
        <dbReference type="Pfam" id="PF04083"/>
    </source>
</evidence>
<dbReference type="GO" id="GO:0016042">
    <property type="term" value="P:lipid catabolic process"/>
    <property type="evidence" value="ECO:0007669"/>
    <property type="project" value="UniProtKB-KW"/>
</dbReference>
<evidence type="ECO:0000256" key="4">
    <source>
        <dbReference type="SAM" id="SignalP"/>
    </source>
</evidence>
<proteinExistence type="inferred from homology"/>
<evidence type="ECO:0000313" key="6">
    <source>
        <dbReference type="EMBL" id="KAK9117519.1"/>
    </source>
</evidence>
<feature type="active site" description="Nucleophile" evidence="3">
    <location>
        <position position="192"/>
    </location>
</feature>
<dbReference type="FunFam" id="3.40.50.1820:FF:000126">
    <property type="entry name" value="Lipase"/>
    <property type="match status" value="1"/>
</dbReference>